<reference evidence="1" key="2">
    <citation type="journal article" date="2015" name="Fish Shellfish Immunol.">
        <title>Early steps in the European eel (Anguilla anguilla)-Vibrio vulnificus interaction in the gills: Role of the RtxA13 toxin.</title>
        <authorList>
            <person name="Callol A."/>
            <person name="Pajuelo D."/>
            <person name="Ebbesson L."/>
            <person name="Teles M."/>
            <person name="MacKenzie S."/>
            <person name="Amaro C."/>
        </authorList>
    </citation>
    <scope>NUCLEOTIDE SEQUENCE</scope>
</reference>
<sequence>MLPLSSLSNSV</sequence>
<protein>
    <submittedName>
        <fullName evidence="1">Uncharacterized protein</fullName>
    </submittedName>
</protein>
<dbReference type="EMBL" id="GBXM01032403">
    <property type="protein sequence ID" value="JAH76174.1"/>
    <property type="molecule type" value="Transcribed_RNA"/>
</dbReference>
<evidence type="ECO:0000313" key="1">
    <source>
        <dbReference type="EMBL" id="JAH76174.1"/>
    </source>
</evidence>
<reference evidence="1" key="1">
    <citation type="submission" date="2014-11" db="EMBL/GenBank/DDBJ databases">
        <authorList>
            <person name="Amaro Gonzalez C."/>
        </authorList>
    </citation>
    <scope>NUCLEOTIDE SEQUENCE</scope>
</reference>
<accession>A0A0E9VDG8</accession>
<proteinExistence type="predicted"/>
<name>A0A0E9VDG8_ANGAN</name>
<organism evidence="1">
    <name type="scientific">Anguilla anguilla</name>
    <name type="common">European freshwater eel</name>
    <name type="synonym">Muraena anguilla</name>
    <dbReference type="NCBI Taxonomy" id="7936"/>
    <lineage>
        <taxon>Eukaryota</taxon>
        <taxon>Metazoa</taxon>
        <taxon>Chordata</taxon>
        <taxon>Craniata</taxon>
        <taxon>Vertebrata</taxon>
        <taxon>Euteleostomi</taxon>
        <taxon>Actinopterygii</taxon>
        <taxon>Neopterygii</taxon>
        <taxon>Teleostei</taxon>
        <taxon>Anguilliformes</taxon>
        <taxon>Anguillidae</taxon>
        <taxon>Anguilla</taxon>
    </lineage>
</organism>